<dbReference type="Proteomes" id="UP000035034">
    <property type="component" value="Unassembled WGS sequence"/>
</dbReference>
<comment type="caution">
    <text evidence="2">The sequence shown here is derived from an EMBL/GenBank/DDBJ whole genome shotgun (WGS) entry which is preliminary data.</text>
</comment>
<dbReference type="STRING" id="1077974.GOEFS_014_00330"/>
<evidence type="ECO:0000259" key="1">
    <source>
        <dbReference type="Pfam" id="PF08044"/>
    </source>
</evidence>
<feature type="domain" description="DUF1707" evidence="1">
    <location>
        <begin position="9"/>
        <end position="61"/>
    </location>
</feature>
<dbReference type="EMBL" id="BAEH01000014">
    <property type="protein sequence ID" value="GAB16791.1"/>
    <property type="molecule type" value="Genomic_DNA"/>
</dbReference>
<dbReference type="RefSeq" id="WP_007316129.1">
    <property type="nucleotide sequence ID" value="NZ_BAEH01000014.1"/>
</dbReference>
<dbReference type="eggNOG" id="COG4758">
    <property type="taxonomic scope" value="Bacteria"/>
</dbReference>
<evidence type="ECO:0000313" key="3">
    <source>
        <dbReference type="Proteomes" id="UP000035034"/>
    </source>
</evidence>
<organism evidence="2 3">
    <name type="scientific">Gordonia effusa NBRC 100432</name>
    <dbReference type="NCBI Taxonomy" id="1077974"/>
    <lineage>
        <taxon>Bacteria</taxon>
        <taxon>Bacillati</taxon>
        <taxon>Actinomycetota</taxon>
        <taxon>Actinomycetes</taxon>
        <taxon>Mycobacteriales</taxon>
        <taxon>Gordoniaceae</taxon>
        <taxon>Gordonia</taxon>
    </lineage>
</organism>
<dbReference type="AlphaFoldDB" id="H0QVE0"/>
<proteinExistence type="predicted"/>
<dbReference type="PANTHER" id="PTHR40763:SF5">
    <property type="entry name" value="MEMBRANE PROTEIN"/>
    <property type="match status" value="1"/>
</dbReference>
<dbReference type="PANTHER" id="PTHR40763">
    <property type="entry name" value="MEMBRANE PROTEIN-RELATED"/>
    <property type="match status" value="1"/>
</dbReference>
<protein>
    <recommendedName>
        <fullName evidence="1">DUF1707 domain-containing protein</fullName>
    </recommendedName>
</protein>
<sequence length="197" mass="20973">MAEDSDGNLRVGHSERETAIGLLNDAFTNGYLDVVEFEERSGLVYAARTRADLRRAVVELPTAGHLFGDIGADLVATTAGALDSPVEILDADWSTVRRKGKWNVPQRLRLTGSMGTIDLNLSKATLSGGVVDIELQVSASTVKIKLGTDHQVRYSDLAKSGWSTVKDKSGSPGRASGPVIYVRGSISAMTSVVITRG</sequence>
<evidence type="ECO:0000313" key="2">
    <source>
        <dbReference type="EMBL" id="GAB16791.1"/>
    </source>
</evidence>
<dbReference type="Pfam" id="PF08044">
    <property type="entry name" value="DUF1707"/>
    <property type="match status" value="1"/>
</dbReference>
<dbReference type="InterPro" id="IPR012551">
    <property type="entry name" value="DUF1707_SHOCT-like"/>
</dbReference>
<reference evidence="2 3" key="1">
    <citation type="submission" date="2011-12" db="EMBL/GenBank/DDBJ databases">
        <title>Whole genome shotgun sequence of Gordonia effusa NBRC 100432.</title>
        <authorList>
            <person name="Yoshida I."/>
            <person name="Takarada H."/>
            <person name="Hosoyama A."/>
            <person name="Tsuchikane K."/>
            <person name="Katsumata H."/>
            <person name="Yamazaki S."/>
            <person name="Fujita N."/>
        </authorList>
    </citation>
    <scope>NUCLEOTIDE SEQUENCE [LARGE SCALE GENOMIC DNA]</scope>
    <source>
        <strain evidence="2 3">NBRC 100432</strain>
    </source>
</reference>
<gene>
    <name evidence="2" type="ORF">GOEFS_014_00330</name>
</gene>
<name>H0QVE0_9ACTN</name>
<keyword evidence="3" id="KW-1185">Reference proteome</keyword>
<accession>H0QVE0</accession>
<dbReference type="OrthoDB" id="3534574at2"/>